<evidence type="ECO:0000313" key="2">
    <source>
        <dbReference type="EMBL" id="TMS34101.1"/>
    </source>
</evidence>
<evidence type="ECO:0000313" key="3">
    <source>
        <dbReference type="Proteomes" id="UP000298663"/>
    </source>
</evidence>
<name>A0A4U8UMN7_STECR</name>
<dbReference type="Proteomes" id="UP000298663">
    <property type="component" value="Chromosome X"/>
</dbReference>
<dbReference type="EMBL" id="AZBU02000001">
    <property type="protein sequence ID" value="TMS34101.1"/>
    <property type="molecule type" value="Genomic_DNA"/>
</dbReference>
<feature type="region of interest" description="Disordered" evidence="1">
    <location>
        <begin position="1"/>
        <end position="20"/>
    </location>
</feature>
<comment type="caution">
    <text evidence="2">The sequence shown here is derived from an EMBL/GenBank/DDBJ whole genome shotgun (WGS) entry which is preliminary data.</text>
</comment>
<gene>
    <name evidence="2" type="ORF">L596_001753</name>
</gene>
<accession>A0A4U8UMN7</accession>
<sequence length="108" mass="12647">MAHRNLPSRPVSMSTAKPKRSQNELELLNLYADWIAEDYCVPEDRLRRLIKALKSQYLAHFLSSWERFDRVNFFIETQGLLFLVSGHGERRAARWNRLKKTGASAELK</sequence>
<dbReference type="AlphaFoldDB" id="A0A4U8UMN7"/>
<dbReference type="EMBL" id="CM016762">
    <property type="protein sequence ID" value="TMS34101.1"/>
    <property type="molecule type" value="Genomic_DNA"/>
</dbReference>
<protein>
    <submittedName>
        <fullName evidence="2">Uncharacterized protein</fullName>
    </submittedName>
</protein>
<organism evidence="2 3">
    <name type="scientific">Steinernema carpocapsae</name>
    <name type="common">Entomopathogenic nematode</name>
    <dbReference type="NCBI Taxonomy" id="34508"/>
    <lineage>
        <taxon>Eukaryota</taxon>
        <taxon>Metazoa</taxon>
        <taxon>Ecdysozoa</taxon>
        <taxon>Nematoda</taxon>
        <taxon>Chromadorea</taxon>
        <taxon>Rhabditida</taxon>
        <taxon>Tylenchina</taxon>
        <taxon>Panagrolaimomorpha</taxon>
        <taxon>Strongyloidoidea</taxon>
        <taxon>Steinernematidae</taxon>
        <taxon>Steinernema</taxon>
    </lineage>
</organism>
<reference evidence="2 3" key="2">
    <citation type="journal article" date="2019" name="G3 (Bethesda)">
        <title>Hybrid Assembly of the Genome of the Entomopathogenic Nematode Steinernema carpocapsae Identifies the X-Chromosome.</title>
        <authorList>
            <person name="Serra L."/>
            <person name="Macchietto M."/>
            <person name="Macias-Munoz A."/>
            <person name="McGill C.J."/>
            <person name="Rodriguez I.M."/>
            <person name="Rodriguez B."/>
            <person name="Murad R."/>
            <person name="Mortazavi A."/>
        </authorList>
    </citation>
    <scope>NUCLEOTIDE SEQUENCE [LARGE SCALE GENOMIC DNA]</scope>
    <source>
        <strain evidence="2 3">ALL</strain>
    </source>
</reference>
<proteinExistence type="predicted"/>
<evidence type="ECO:0000256" key="1">
    <source>
        <dbReference type="SAM" id="MobiDB-lite"/>
    </source>
</evidence>
<keyword evidence="3" id="KW-1185">Reference proteome</keyword>
<reference evidence="2 3" key="1">
    <citation type="journal article" date="2015" name="Genome Biol.">
        <title>Comparative genomics of Steinernema reveals deeply conserved gene regulatory networks.</title>
        <authorList>
            <person name="Dillman A.R."/>
            <person name="Macchietto M."/>
            <person name="Porter C.F."/>
            <person name="Rogers A."/>
            <person name="Williams B."/>
            <person name="Antoshechkin I."/>
            <person name="Lee M.M."/>
            <person name="Goodwin Z."/>
            <person name="Lu X."/>
            <person name="Lewis E.E."/>
            <person name="Goodrich-Blair H."/>
            <person name="Stock S.P."/>
            <person name="Adams B.J."/>
            <person name="Sternberg P.W."/>
            <person name="Mortazavi A."/>
        </authorList>
    </citation>
    <scope>NUCLEOTIDE SEQUENCE [LARGE SCALE GENOMIC DNA]</scope>
    <source>
        <strain evidence="2 3">ALL</strain>
    </source>
</reference>